<feature type="transmembrane region" description="Helical" evidence="7">
    <location>
        <begin position="347"/>
        <end position="365"/>
    </location>
</feature>
<name>A0A8E1WGV4_9HYPH</name>
<dbReference type="AlphaFoldDB" id="A0A8E1WGV4"/>
<feature type="transmembrane region" description="Helical" evidence="7">
    <location>
        <begin position="377"/>
        <end position="399"/>
    </location>
</feature>
<dbReference type="PANTHER" id="PTHR23517">
    <property type="entry name" value="RESISTANCE PROTEIN MDTM, PUTATIVE-RELATED-RELATED"/>
    <property type="match status" value="1"/>
</dbReference>
<feature type="transmembrane region" description="Helical" evidence="7">
    <location>
        <begin position="218"/>
        <end position="238"/>
    </location>
</feature>
<evidence type="ECO:0000256" key="1">
    <source>
        <dbReference type="ARBA" id="ARBA00004651"/>
    </source>
</evidence>
<keyword evidence="2" id="KW-0813">Transport</keyword>
<dbReference type="PROSITE" id="PS00216">
    <property type="entry name" value="SUGAR_TRANSPORT_1"/>
    <property type="match status" value="1"/>
</dbReference>
<feature type="transmembrane region" description="Helical" evidence="7">
    <location>
        <begin position="178"/>
        <end position="197"/>
    </location>
</feature>
<evidence type="ECO:0000256" key="4">
    <source>
        <dbReference type="ARBA" id="ARBA00022692"/>
    </source>
</evidence>
<evidence type="ECO:0000256" key="3">
    <source>
        <dbReference type="ARBA" id="ARBA00022475"/>
    </source>
</evidence>
<feature type="transmembrane region" description="Helical" evidence="7">
    <location>
        <begin position="310"/>
        <end position="335"/>
    </location>
</feature>
<sequence length="413" mass="42112">MSALQQVQAAEVLAAPDRHAGRNTTLLLISTLTIMAGATISPSLPAIESHFAGSANVEILTRLVLTLPALSIVICAPFAGGLADRFGRRPLLIVAALLYGLGGMSGLLANSLPGLLVGRALLGVAVAGVMTTATALVGDYFSGPARDRFMGYQSAFVGFGGLIFLTGGGMLAELHWRAPFAVYGLSLLLIPAIIAFIDEPVRSRLSTMSVASQVSARTAWLAVFAVYIAAVFNSVAFYLLPTQLPFHLNAMGIGSPTLAGLAIGLGNLIGAIAALAYASLRARLGVIGVFGLAFGLMATGYILLGLASSLVTVLFAAGVVGLGLGMIMPNIAAAAMAAAAPDMRGRVAGGMTASIFAGHFISPFVSQPMIAAFGFANTYLCTGLVVGCIAVLGGAVAVLPARTDRTKKADFRG</sequence>
<keyword evidence="3" id="KW-1003">Cell membrane</keyword>
<organism evidence="9 10">
    <name type="scientific">Aminobacter carboxidus</name>
    <dbReference type="NCBI Taxonomy" id="376165"/>
    <lineage>
        <taxon>Bacteria</taxon>
        <taxon>Pseudomonadati</taxon>
        <taxon>Pseudomonadota</taxon>
        <taxon>Alphaproteobacteria</taxon>
        <taxon>Hyphomicrobiales</taxon>
        <taxon>Phyllobacteriaceae</taxon>
        <taxon>Aminobacter</taxon>
    </lineage>
</organism>
<feature type="transmembrane region" description="Helical" evidence="7">
    <location>
        <begin position="115"/>
        <end position="137"/>
    </location>
</feature>
<evidence type="ECO:0000256" key="6">
    <source>
        <dbReference type="ARBA" id="ARBA00023136"/>
    </source>
</evidence>
<evidence type="ECO:0000313" key="10">
    <source>
        <dbReference type="Proteomes" id="UP000532373"/>
    </source>
</evidence>
<feature type="transmembrane region" description="Helical" evidence="7">
    <location>
        <begin position="26"/>
        <end position="47"/>
    </location>
</feature>
<evidence type="ECO:0000259" key="8">
    <source>
        <dbReference type="PROSITE" id="PS50850"/>
    </source>
</evidence>
<dbReference type="InterPro" id="IPR011701">
    <property type="entry name" value="MFS"/>
</dbReference>
<dbReference type="GO" id="GO:0022857">
    <property type="term" value="F:transmembrane transporter activity"/>
    <property type="evidence" value="ECO:0007669"/>
    <property type="project" value="InterPro"/>
</dbReference>
<dbReference type="InterPro" id="IPR050171">
    <property type="entry name" value="MFS_Transporters"/>
</dbReference>
<comment type="caution">
    <text evidence="9">The sequence shown here is derived from an EMBL/GenBank/DDBJ whole genome shotgun (WGS) entry which is preliminary data.</text>
</comment>
<proteinExistence type="predicted"/>
<dbReference type="SUPFAM" id="SSF103473">
    <property type="entry name" value="MFS general substrate transporter"/>
    <property type="match status" value="1"/>
</dbReference>
<protein>
    <submittedName>
        <fullName evidence="9">MFS family permease</fullName>
    </submittedName>
</protein>
<dbReference type="Proteomes" id="UP000532373">
    <property type="component" value="Unassembled WGS sequence"/>
</dbReference>
<dbReference type="Gene3D" id="1.20.1250.20">
    <property type="entry name" value="MFS general substrate transporter like domains"/>
    <property type="match status" value="1"/>
</dbReference>
<reference evidence="9 10" key="1">
    <citation type="submission" date="2020-08" db="EMBL/GenBank/DDBJ databases">
        <title>Genomic Encyclopedia of Type Strains, Phase IV (KMG-IV): sequencing the most valuable type-strain genomes for metagenomic binning, comparative biology and taxonomic classification.</title>
        <authorList>
            <person name="Goeker M."/>
        </authorList>
    </citation>
    <scope>NUCLEOTIDE SEQUENCE [LARGE SCALE GENOMIC DNA]</scope>
    <source>
        <strain evidence="9 10">DSM 17454</strain>
    </source>
</reference>
<evidence type="ECO:0000256" key="2">
    <source>
        <dbReference type="ARBA" id="ARBA00022448"/>
    </source>
</evidence>
<dbReference type="RefSeq" id="WP_184771378.1">
    <property type="nucleotide sequence ID" value="NZ_JACHGI010000011.1"/>
</dbReference>
<keyword evidence="4 7" id="KW-0812">Transmembrane</keyword>
<feature type="transmembrane region" description="Helical" evidence="7">
    <location>
        <begin position="149"/>
        <end position="172"/>
    </location>
</feature>
<dbReference type="Pfam" id="PF07690">
    <property type="entry name" value="MFS_1"/>
    <property type="match status" value="1"/>
</dbReference>
<dbReference type="GO" id="GO:0005886">
    <property type="term" value="C:plasma membrane"/>
    <property type="evidence" value="ECO:0007669"/>
    <property type="project" value="UniProtKB-SubCell"/>
</dbReference>
<feature type="transmembrane region" description="Helical" evidence="7">
    <location>
        <begin position="91"/>
        <end position="109"/>
    </location>
</feature>
<feature type="transmembrane region" description="Helical" evidence="7">
    <location>
        <begin position="284"/>
        <end position="304"/>
    </location>
</feature>
<gene>
    <name evidence="9" type="ORF">HNQ96_004544</name>
</gene>
<dbReference type="InterPro" id="IPR036259">
    <property type="entry name" value="MFS_trans_sf"/>
</dbReference>
<comment type="subcellular location">
    <subcellularLocation>
        <location evidence="1">Cell membrane</location>
        <topology evidence="1">Multi-pass membrane protein</topology>
    </subcellularLocation>
</comment>
<dbReference type="InterPro" id="IPR020846">
    <property type="entry name" value="MFS_dom"/>
</dbReference>
<keyword evidence="6 7" id="KW-0472">Membrane</keyword>
<dbReference type="PROSITE" id="PS50850">
    <property type="entry name" value="MFS"/>
    <property type="match status" value="1"/>
</dbReference>
<keyword evidence="5 7" id="KW-1133">Transmembrane helix</keyword>
<evidence type="ECO:0000256" key="7">
    <source>
        <dbReference type="SAM" id="Phobius"/>
    </source>
</evidence>
<dbReference type="InterPro" id="IPR005829">
    <property type="entry name" value="Sugar_transporter_CS"/>
</dbReference>
<dbReference type="CDD" id="cd17473">
    <property type="entry name" value="MFS_arabinose_efflux_permease_like"/>
    <property type="match status" value="1"/>
</dbReference>
<dbReference type="EMBL" id="JACHGI010000011">
    <property type="protein sequence ID" value="MBB6468660.1"/>
    <property type="molecule type" value="Genomic_DNA"/>
</dbReference>
<evidence type="ECO:0000313" key="9">
    <source>
        <dbReference type="EMBL" id="MBB6468660.1"/>
    </source>
</evidence>
<accession>A0A8E1WGV4</accession>
<evidence type="ECO:0000256" key="5">
    <source>
        <dbReference type="ARBA" id="ARBA00022989"/>
    </source>
</evidence>
<feature type="transmembrane region" description="Helical" evidence="7">
    <location>
        <begin position="258"/>
        <end position="277"/>
    </location>
</feature>
<feature type="domain" description="Major facilitator superfamily (MFS) profile" evidence="8">
    <location>
        <begin position="22"/>
        <end position="405"/>
    </location>
</feature>
<feature type="transmembrane region" description="Helical" evidence="7">
    <location>
        <begin position="59"/>
        <end position="79"/>
    </location>
</feature>